<dbReference type="GO" id="GO:0009279">
    <property type="term" value="C:cell outer membrane"/>
    <property type="evidence" value="ECO:0007669"/>
    <property type="project" value="UniProtKB-SubCell"/>
</dbReference>
<name>A0A646HL87_9BACT</name>
<comment type="similarity">
    <text evidence="2">Belongs to the SusD family.</text>
</comment>
<dbReference type="SUPFAM" id="SSF48452">
    <property type="entry name" value="TPR-like"/>
    <property type="match status" value="1"/>
</dbReference>
<comment type="caution">
    <text evidence="8">The sequence shown here is derived from an EMBL/GenBank/DDBJ whole genome shotgun (WGS) entry which is preliminary data.</text>
</comment>
<evidence type="ECO:0000256" key="3">
    <source>
        <dbReference type="ARBA" id="ARBA00022729"/>
    </source>
</evidence>
<accession>A0A646HL87</accession>
<dbReference type="AlphaFoldDB" id="A0A646HL87"/>
<dbReference type="PROSITE" id="PS51257">
    <property type="entry name" value="PROKAR_LIPOPROTEIN"/>
    <property type="match status" value="1"/>
</dbReference>
<evidence type="ECO:0000313" key="9">
    <source>
        <dbReference type="Proteomes" id="UP000420635"/>
    </source>
</evidence>
<proteinExistence type="inferred from homology"/>
<evidence type="ECO:0000256" key="1">
    <source>
        <dbReference type="ARBA" id="ARBA00004442"/>
    </source>
</evidence>
<evidence type="ECO:0000256" key="5">
    <source>
        <dbReference type="ARBA" id="ARBA00023237"/>
    </source>
</evidence>
<dbReference type="Pfam" id="PF14322">
    <property type="entry name" value="SusD-like_3"/>
    <property type="match status" value="1"/>
</dbReference>
<keyword evidence="3" id="KW-0732">Signal</keyword>
<dbReference type="EMBL" id="VZBQ01000040">
    <property type="protein sequence ID" value="MQN88914.1"/>
    <property type="molecule type" value="Genomic_DNA"/>
</dbReference>
<keyword evidence="4" id="KW-0472">Membrane</keyword>
<dbReference type="Pfam" id="PF07980">
    <property type="entry name" value="SusD_RagB"/>
    <property type="match status" value="1"/>
</dbReference>
<gene>
    <name evidence="8" type="ORF">F7D59_03325</name>
</gene>
<dbReference type="RefSeq" id="WP_153114055.1">
    <property type="nucleotide sequence ID" value="NZ_JBALJY010000023.1"/>
</dbReference>
<evidence type="ECO:0000259" key="7">
    <source>
        <dbReference type="Pfam" id="PF14322"/>
    </source>
</evidence>
<dbReference type="InterPro" id="IPR033985">
    <property type="entry name" value="SusD-like_N"/>
</dbReference>
<comment type="subcellular location">
    <subcellularLocation>
        <location evidence="1">Cell outer membrane</location>
    </subcellularLocation>
</comment>
<evidence type="ECO:0000256" key="2">
    <source>
        <dbReference type="ARBA" id="ARBA00006275"/>
    </source>
</evidence>
<protein>
    <submittedName>
        <fullName evidence="8">RagB/SusD family nutrient uptake outer membrane protein</fullName>
    </submittedName>
</protein>
<organism evidence="8 9">
    <name type="scientific">Segatella copri</name>
    <dbReference type="NCBI Taxonomy" id="165179"/>
    <lineage>
        <taxon>Bacteria</taxon>
        <taxon>Pseudomonadati</taxon>
        <taxon>Bacteroidota</taxon>
        <taxon>Bacteroidia</taxon>
        <taxon>Bacteroidales</taxon>
        <taxon>Prevotellaceae</taxon>
        <taxon>Segatella</taxon>
    </lineage>
</organism>
<keyword evidence="5" id="KW-0998">Cell outer membrane</keyword>
<evidence type="ECO:0000313" key="8">
    <source>
        <dbReference type="EMBL" id="MQN88914.1"/>
    </source>
</evidence>
<evidence type="ECO:0000259" key="6">
    <source>
        <dbReference type="Pfam" id="PF07980"/>
    </source>
</evidence>
<evidence type="ECO:0000256" key="4">
    <source>
        <dbReference type="ARBA" id="ARBA00023136"/>
    </source>
</evidence>
<dbReference type="InterPro" id="IPR011990">
    <property type="entry name" value="TPR-like_helical_dom_sf"/>
</dbReference>
<dbReference type="InterPro" id="IPR012944">
    <property type="entry name" value="SusD_RagB_dom"/>
</dbReference>
<feature type="domain" description="SusD-like N-terminal" evidence="7">
    <location>
        <begin position="108"/>
        <end position="247"/>
    </location>
</feature>
<dbReference type="Proteomes" id="UP000420635">
    <property type="component" value="Unassembled WGS sequence"/>
</dbReference>
<dbReference type="Gene3D" id="1.25.40.390">
    <property type="match status" value="1"/>
</dbReference>
<sequence length="575" mass="64138">MMNNIFRKVSLFTVVLSSCLMMQSCLEEELPKDYATGSQVQGSETAQQGLLTGLSAYMVKSGVYGDGSAYDNGYPSQMIIRDVMTEDFPVYNADYDYFSYIENGKGLRSPFNYTYFYYYGLVNNANSIISSLDVEGASESAKASAGVAYAYRALAYLDMARMFEFKKTGFSDFDAKAAKIMGLTVPIVTEKTTGEEGKNNPRVPYYTMYRFILHDLNKAEAYLKGYKRTGKEQPDESVVDGLKARFWLELGSRFYDSADDLTAQLAHENDADGYDALGITAVNDCFAKAASYAQAAIDNSGCQPMSQSEWYNKKTGFNTANSSWIWKASLGTKEQLGSWFYSWMGTVSSESTAFSMGGYGKAYRMIGASLYNQIPDADWRKKTWVAPEDAGKAEVPAGYSTLLDGAGWAKLPAYTNLKYHPGSGNLSDLYVGCLCDIPLMRVEEMYLIYIEAIAHTEGVDAAKTVLNDFMNAYRYTDGSYECQATDIESLEDAVLLQKRIELWGEGLLYFDYKRLKEAVVRTYTGTNFLESHRLNSKYGFVAPWMDCYIPEYEKSSNPAVVLNPDPTSVVEAKSE</sequence>
<feature type="domain" description="RagB/SusD" evidence="6">
    <location>
        <begin position="435"/>
        <end position="531"/>
    </location>
</feature>
<reference evidence="9" key="1">
    <citation type="submission" date="2019-09" db="EMBL/GenBank/DDBJ databases">
        <title>Distinct polysaccharide growth profiles of human intestinal Prevotella copri isolates.</title>
        <authorList>
            <person name="Fehlner-Peach H."/>
            <person name="Magnabosco C."/>
            <person name="Raghavan V."/>
            <person name="Scher J.U."/>
            <person name="Tett A."/>
            <person name="Cox L.M."/>
            <person name="Gottsegen C."/>
            <person name="Watters A."/>
            <person name="Wiltshire- Gordon J.D."/>
            <person name="Segata N."/>
            <person name="Bonneau R."/>
            <person name="Littman D.R."/>
        </authorList>
    </citation>
    <scope>NUCLEOTIDE SEQUENCE [LARGE SCALE GENOMIC DNA]</scope>
    <source>
        <strain evidence="9">iP54</strain>
    </source>
</reference>